<dbReference type="EMBL" id="APCN01002414">
    <property type="status" value="NOT_ANNOTATED_CDS"/>
    <property type="molecule type" value="Genomic_DNA"/>
</dbReference>
<keyword evidence="3" id="KW-0862">Zinc</keyword>
<dbReference type="VEuPathDB" id="VectorBase:AARA21_004493"/>
<dbReference type="VEuPathDB" id="VectorBase:AARA000675"/>
<sequence>MENWRCKQCCNFPNGEVYQCAAKDHFYCAACKESKNRTLCTCGAKLKDGKVPNPIEKLLHQAMCPCRYAPNGCTWKFVQSEMDAHLVECRFRPYRCVAASLNVIKCNWQGLQHEIEDHLAKGHKELGEVFRFRESTSLVFKEQISLGGLKLVDAFSKRFLFYFFSDVAHKKLSFLMLYFGRREEAAQYCYELEISGRPFAPPANGTDKEATTIPPVVEDDASDASVFSRTVKFVERCNSDSENLAELLDEERCVSLSHRQVKNYLHEGKLHMRYRVRKVDGGGREKKLSGTVVPAGEDPPLGSAVPVKPKPRPPPFVFAKKGTLAGPGKRSSSSSSSSSNTSSSSSSKSESSTGSGKTVQSTASVASRSPSSASTITISSQRNSGDSGQLAAAGAMDSRHSLSSINRLTTPLTPFEKPEQCPLMTPSINKHDVPPSWSVSQTTTSSFAYHTSTEYHRQVYGHEPYRISRHYPPSECTTTAAVCQKYTQPYKVKDDRPYLLKQPTNCLFKPQPKWCGGASAGVGHGKGGWSA</sequence>
<dbReference type="PANTHER" id="PTHR45877:SF2">
    <property type="entry name" value="E3 UBIQUITIN-PROTEIN LIGASE SINA-RELATED"/>
    <property type="match status" value="1"/>
</dbReference>
<dbReference type="PANTHER" id="PTHR45877">
    <property type="entry name" value="E3 UBIQUITIN-PROTEIN LIGASE SIAH2"/>
    <property type="match status" value="1"/>
</dbReference>
<dbReference type="Proteomes" id="UP000075840">
    <property type="component" value="Unassembled WGS sequence"/>
</dbReference>
<keyword evidence="2" id="KW-0863">Zinc-finger</keyword>
<evidence type="ECO:0000256" key="3">
    <source>
        <dbReference type="ARBA" id="ARBA00022833"/>
    </source>
</evidence>
<evidence type="ECO:0000313" key="7">
    <source>
        <dbReference type="Proteomes" id="UP000075840"/>
    </source>
</evidence>
<dbReference type="GO" id="GO:0005737">
    <property type="term" value="C:cytoplasm"/>
    <property type="evidence" value="ECO:0007669"/>
    <property type="project" value="TreeGrafter"/>
</dbReference>
<proteinExistence type="predicted"/>
<dbReference type="InterPro" id="IPR013083">
    <property type="entry name" value="Znf_RING/FYVE/PHD"/>
</dbReference>
<dbReference type="PROSITE" id="PS51081">
    <property type="entry name" value="ZF_SIAH"/>
    <property type="match status" value="1"/>
</dbReference>
<keyword evidence="1" id="KW-0479">Metal-binding</keyword>
<dbReference type="AlphaFoldDB" id="A0A182HHH2"/>
<reference evidence="6" key="1">
    <citation type="submission" date="2022-08" db="UniProtKB">
        <authorList>
            <consortium name="EnsemblMetazoa"/>
        </authorList>
    </citation>
    <scope>IDENTIFICATION</scope>
    <source>
        <strain evidence="6">Dongola</strain>
    </source>
</reference>
<dbReference type="RefSeq" id="XP_040164592.1">
    <property type="nucleotide sequence ID" value="XM_040308658.1"/>
</dbReference>
<evidence type="ECO:0000256" key="2">
    <source>
        <dbReference type="ARBA" id="ARBA00022771"/>
    </source>
</evidence>
<name>A0A182HHH2_ANOAR</name>
<dbReference type="GO" id="GO:0008270">
    <property type="term" value="F:zinc ion binding"/>
    <property type="evidence" value="ECO:0007669"/>
    <property type="project" value="UniProtKB-KW"/>
</dbReference>
<dbReference type="EMBL" id="APCN01002415">
    <property type="status" value="NOT_ANNOTATED_CDS"/>
    <property type="molecule type" value="Genomic_DNA"/>
</dbReference>
<feature type="compositionally biased region" description="Low complexity" evidence="4">
    <location>
        <begin position="328"/>
        <end position="380"/>
    </location>
</feature>
<feature type="compositionally biased region" description="Basic and acidic residues" evidence="4">
    <location>
        <begin position="277"/>
        <end position="288"/>
    </location>
</feature>
<evidence type="ECO:0000313" key="6">
    <source>
        <dbReference type="EnsemblMetazoa" id="AARA000675-PA"/>
    </source>
</evidence>
<dbReference type="InterPro" id="IPR004162">
    <property type="entry name" value="SINA-like_animal"/>
</dbReference>
<feature type="region of interest" description="Disordered" evidence="4">
    <location>
        <begin position="277"/>
        <end position="401"/>
    </location>
</feature>
<evidence type="ECO:0000256" key="4">
    <source>
        <dbReference type="SAM" id="MobiDB-lite"/>
    </source>
</evidence>
<dbReference type="Pfam" id="PF21361">
    <property type="entry name" value="Sina_ZnF"/>
    <property type="match status" value="1"/>
</dbReference>
<evidence type="ECO:0000259" key="5">
    <source>
        <dbReference type="PROSITE" id="PS51081"/>
    </source>
</evidence>
<feature type="domain" description="SIAH-type" evidence="5">
    <location>
        <begin position="61"/>
        <end position="124"/>
    </location>
</feature>
<dbReference type="GO" id="GO:0061630">
    <property type="term" value="F:ubiquitin protein ligase activity"/>
    <property type="evidence" value="ECO:0007669"/>
    <property type="project" value="TreeGrafter"/>
</dbReference>
<dbReference type="SUPFAM" id="SSF49599">
    <property type="entry name" value="TRAF domain-like"/>
    <property type="match status" value="1"/>
</dbReference>
<dbReference type="GO" id="GO:0031624">
    <property type="term" value="F:ubiquitin conjugating enzyme binding"/>
    <property type="evidence" value="ECO:0007669"/>
    <property type="project" value="TreeGrafter"/>
</dbReference>
<keyword evidence="7" id="KW-1185">Reference proteome</keyword>
<evidence type="ECO:0000256" key="1">
    <source>
        <dbReference type="ARBA" id="ARBA00022723"/>
    </source>
</evidence>
<dbReference type="EnsemblMetazoa" id="AARA000675-RA">
    <property type="protein sequence ID" value="AARA000675-PA"/>
    <property type="gene ID" value="AARA000675"/>
</dbReference>
<dbReference type="Gene3D" id="3.30.40.10">
    <property type="entry name" value="Zinc/RING finger domain, C3HC4 (zinc finger)"/>
    <property type="match status" value="1"/>
</dbReference>
<dbReference type="InterPro" id="IPR013010">
    <property type="entry name" value="Znf_SIAH"/>
</dbReference>
<organism evidence="6 7">
    <name type="scientific">Anopheles arabiensis</name>
    <name type="common">Mosquito</name>
    <dbReference type="NCBI Taxonomy" id="7173"/>
    <lineage>
        <taxon>Eukaryota</taxon>
        <taxon>Metazoa</taxon>
        <taxon>Ecdysozoa</taxon>
        <taxon>Arthropoda</taxon>
        <taxon>Hexapoda</taxon>
        <taxon>Insecta</taxon>
        <taxon>Pterygota</taxon>
        <taxon>Neoptera</taxon>
        <taxon>Endopterygota</taxon>
        <taxon>Diptera</taxon>
        <taxon>Nematocera</taxon>
        <taxon>Culicoidea</taxon>
        <taxon>Culicidae</taxon>
        <taxon>Anophelinae</taxon>
        <taxon>Anopheles</taxon>
    </lineage>
</organism>
<protein>
    <submittedName>
        <fullName evidence="6">E3 ubiquitin-protein ligase</fullName>
    </submittedName>
</protein>
<accession>A0A182HHH2</accession>
<dbReference type="GO" id="GO:0043161">
    <property type="term" value="P:proteasome-mediated ubiquitin-dependent protein catabolic process"/>
    <property type="evidence" value="ECO:0007669"/>
    <property type="project" value="TreeGrafter"/>
</dbReference>
<dbReference type="GeneID" id="120900990"/>